<evidence type="ECO:0000313" key="3">
    <source>
        <dbReference type="Proteomes" id="UP001589575"/>
    </source>
</evidence>
<dbReference type="Proteomes" id="UP001589575">
    <property type="component" value="Unassembled WGS sequence"/>
</dbReference>
<feature type="region of interest" description="Disordered" evidence="1">
    <location>
        <begin position="1"/>
        <end position="108"/>
    </location>
</feature>
<feature type="compositionally biased region" description="Basic residues" evidence="1">
    <location>
        <begin position="23"/>
        <end position="42"/>
    </location>
</feature>
<sequence>MIPRRRPAAVRPGCGTAAGRSRPAGRRRRPAPGRPRRLRRSRAAGTPRPVRCATGSAGPRPGPLAAAGRGWDQCSRIPSWHRNRTPERSSFRRAKKRPGPGGPGLLSW</sequence>
<feature type="compositionally biased region" description="Low complexity" evidence="1">
    <location>
        <begin position="57"/>
        <end position="70"/>
    </location>
</feature>
<reference evidence="2 3" key="1">
    <citation type="submission" date="2024-09" db="EMBL/GenBank/DDBJ databases">
        <authorList>
            <person name="Sun Q."/>
            <person name="Mori K."/>
        </authorList>
    </citation>
    <scope>NUCLEOTIDE SEQUENCE [LARGE SCALE GENOMIC DNA]</scope>
    <source>
        <strain evidence="2 3">CCM 7609</strain>
    </source>
</reference>
<dbReference type="EMBL" id="JBHMFI010000001">
    <property type="protein sequence ID" value="MFB9069881.1"/>
    <property type="molecule type" value="Genomic_DNA"/>
</dbReference>
<proteinExistence type="predicted"/>
<name>A0ABV5FT85_9MICC</name>
<accession>A0ABV5FT85</accession>
<comment type="caution">
    <text evidence="2">The sequence shown here is derived from an EMBL/GenBank/DDBJ whole genome shotgun (WGS) entry which is preliminary data.</text>
</comment>
<evidence type="ECO:0000313" key="2">
    <source>
        <dbReference type="EMBL" id="MFB9069881.1"/>
    </source>
</evidence>
<protein>
    <submittedName>
        <fullName evidence="2">Uncharacterized protein</fullName>
    </submittedName>
</protein>
<gene>
    <name evidence="2" type="ORF">ACFFX0_01180</name>
</gene>
<organism evidence="2 3">
    <name type="scientific">Citricoccus parietis</name>
    <dbReference type="NCBI Taxonomy" id="592307"/>
    <lineage>
        <taxon>Bacteria</taxon>
        <taxon>Bacillati</taxon>
        <taxon>Actinomycetota</taxon>
        <taxon>Actinomycetes</taxon>
        <taxon>Micrococcales</taxon>
        <taxon>Micrococcaceae</taxon>
        <taxon>Citricoccus</taxon>
    </lineage>
</organism>
<evidence type="ECO:0000256" key="1">
    <source>
        <dbReference type="SAM" id="MobiDB-lite"/>
    </source>
</evidence>
<keyword evidence="3" id="KW-1185">Reference proteome</keyword>